<evidence type="ECO:0000313" key="2">
    <source>
        <dbReference type="EMBL" id="MCC8396152.1"/>
    </source>
</evidence>
<evidence type="ECO:0000313" key="3">
    <source>
        <dbReference type="Proteomes" id="UP001431019"/>
    </source>
</evidence>
<protein>
    <submittedName>
        <fullName evidence="2">DUF2795 domain-containing protein</fullName>
    </submittedName>
</protein>
<feature type="region of interest" description="Disordered" evidence="1">
    <location>
        <begin position="1"/>
        <end position="45"/>
    </location>
</feature>
<reference evidence="2 3" key="1">
    <citation type="submission" date="2021-11" db="EMBL/GenBank/DDBJ databases">
        <authorList>
            <person name="Oh E.-T."/>
            <person name="Kim S.-B."/>
        </authorList>
    </citation>
    <scope>NUCLEOTIDE SEQUENCE [LARGE SCALE GENOMIC DNA]</scope>
    <source>
        <strain evidence="2 3">MMS20-SJTR3</strain>
    </source>
</reference>
<dbReference type="EMBL" id="JAJITD010000016">
    <property type="protein sequence ID" value="MCC8396152.1"/>
    <property type="molecule type" value="Genomic_DNA"/>
</dbReference>
<organism evidence="2 3">
    <name type="scientific">Paraburkholderia sejongensis</name>
    <dbReference type="NCBI Taxonomy" id="2886946"/>
    <lineage>
        <taxon>Bacteria</taxon>
        <taxon>Pseudomonadati</taxon>
        <taxon>Pseudomonadota</taxon>
        <taxon>Betaproteobacteria</taxon>
        <taxon>Burkholderiales</taxon>
        <taxon>Burkholderiaceae</taxon>
        <taxon>Paraburkholderia</taxon>
    </lineage>
</organism>
<keyword evidence="3" id="KW-1185">Reference proteome</keyword>
<comment type="caution">
    <text evidence="2">The sequence shown here is derived from an EMBL/GenBank/DDBJ whole genome shotgun (WGS) entry which is preliminary data.</text>
</comment>
<proteinExistence type="predicted"/>
<name>A0ABS8K1X5_9BURK</name>
<dbReference type="Pfam" id="PF11387">
    <property type="entry name" value="DUF2795"/>
    <property type="match status" value="1"/>
</dbReference>
<dbReference type="RefSeq" id="WP_230512500.1">
    <property type="nucleotide sequence ID" value="NZ_JAJITD010000016.1"/>
</dbReference>
<evidence type="ECO:0000256" key="1">
    <source>
        <dbReference type="SAM" id="MobiDB-lite"/>
    </source>
</evidence>
<feature type="region of interest" description="Disordered" evidence="1">
    <location>
        <begin position="111"/>
        <end position="191"/>
    </location>
</feature>
<sequence length="191" mass="21199">MANESGQHGGPLDPPSLFDPKEHTVSQHPAHSQDHRHPGQPNPADIQKALSGIDYPTTREKLVDQARKNHANTDIVDLVDRLPDHNFDSPAAVEKEIARIQRHCRFPKRWRQLQEKLMERTSPISAGSGGKPETGDSRDRANPPTRTPANPPANTLQSEKDQQEKRKHPASENALESAQDKNPVPPGATRE</sequence>
<gene>
    <name evidence="2" type="ORF">LJ656_26540</name>
</gene>
<feature type="compositionally biased region" description="Basic and acidic residues" evidence="1">
    <location>
        <begin position="19"/>
        <end position="37"/>
    </location>
</feature>
<accession>A0ABS8K1X5</accession>
<dbReference type="Proteomes" id="UP001431019">
    <property type="component" value="Unassembled WGS sequence"/>
</dbReference>
<dbReference type="InterPro" id="IPR021527">
    <property type="entry name" value="DUF2795"/>
</dbReference>